<dbReference type="PANTHER" id="PTHR13780">
    <property type="entry name" value="AMP-ACTIVATED PROTEIN KINASE, GAMMA REGULATORY SUBUNIT"/>
    <property type="match status" value="1"/>
</dbReference>
<comment type="caution">
    <text evidence="5">The sequence shown here is derived from an EMBL/GenBank/DDBJ whole genome shotgun (WGS) entry which is preliminary data.</text>
</comment>
<dbReference type="InterPro" id="IPR046342">
    <property type="entry name" value="CBS_dom_sf"/>
</dbReference>
<feature type="domain" description="CBS" evidence="4">
    <location>
        <begin position="77"/>
        <end position="138"/>
    </location>
</feature>
<dbReference type="PROSITE" id="PS51371">
    <property type="entry name" value="CBS"/>
    <property type="match status" value="2"/>
</dbReference>
<dbReference type="Gene3D" id="3.10.580.10">
    <property type="entry name" value="CBS-domain"/>
    <property type="match status" value="1"/>
</dbReference>
<gene>
    <name evidence="5" type="ORF">Nepgr_033323</name>
</gene>
<evidence type="ECO:0000259" key="4">
    <source>
        <dbReference type="PROSITE" id="PS51371"/>
    </source>
</evidence>
<dbReference type="SUPFAM" id="SSF54631">
    <property type="entry name" value="CBS-domain pair"/>
    <property type="match status" value="1"/>
</dbReference>
<organism evidence="5 6">
    <name type="scientific">Nepenthes gracilis</name>
    <name type="common">Slender pitcher plant</name>
    <dbReference type="NCBI Taxonomy" id="150966"/>
    <lineage>
        <taxon>Eukaryota</taxon>
        <taxon>Viridiplantae</taxon>
        <taxon>Streptophyta</taxon>
        <taxon>Embryophyta</taxon>
        <taxon>Tracheophyta</taxon>
        <taxon>Spermatophyta</taxon>
        <taxon>Magnoliopsida</taxon>
        <taxon>eudicotyledons</taxon>
        <taxon>Gunneridae</taxon>
        <taxon>Pentapetalae</taxon>
        <taxon>Caryophyllales</taxon>
        <taxon>Nepenthaceae</taxon>
        <taxon>Nepenthes</taxon>
    </lineage>
</organism>
<feature type="domain" description="CBS" evidence="4">
    <location>
        <begin position="164"/>
        <end position="222"/>
    </location>
</feature>
<keyword evidence="2 3" id="KW-0129">CBS domain</keyword>
<dbReference type="InterPro" id="IPR050511">
    <property type="entry name" value="AMPK_gamma/SDS23_families"/>
</dbReference>
<dbReference type="SMART" id="SM00116">
    <property type="entry name" value="CBS"/>
    <property type="match status" value="2"/>
</dbReference>
<evidence type="ECO:0000256" key="1">
    <source>
        <dbReference type="ARBA" id="ARBA00022737"/>
    </source>
</evidence>
<keyword evidence="6" id="KW-1185">Reference proteome</keyword>
<dbReference type="Proteomes" id="UP001279734">
    <property type="component" value="Unassembled WGS sequence"/>
</dbReference>
<keyword evidence="1" id="KW-0677">Repeat</keyword>
<proteinExistence type="predicted"/>
<evidence type="ECO:0000256" key="3">
    <source>
        <dbReference type="PROSITE-ProRule" id="PRU00703"/>
    </source>
</evidence>
<sequence>MQANNPIARPFNMDINKLSARLYECSLYHYPDYDPCWSLCGLHTRYSTDVENLSFNRTGAMRSSAFGSLFHPRITKMASKERSSKEVYEDEPVLQAFKMMRLKGIGGIPVVGRHGRKAVGNISIRDVQFLLIAPEIYKDYRSITAKDFLVTARRYREEHDEELPSHSIVTCKRDVTLKEAILTLDSKKIHRIYLVDDDGDLQGVITLRDIISRLVRETRGYLGDFFDGFSPNTRG</sequence>
<accession>A0AAD3TL02</accession>
<evidence type="ECO:0000256" key="2">
    <source>
        <dbReference type="ARBA" id="ARBA00023122"/>
    </source>
</evidence>
<protein>
    <recommendedName>
        <fullName evidence="4">CBS domain-containing protein</fullName>
    </recommendedName>
</protein>
<dbReference type="CDD" id="cd02205">
    <property type="entry name" value="CBS_pair_SF"/>
    <property type="match status" value="1"/>
</dbReference>
<dbReference type="Pfam" id="PF00571">
    <property type="entry name" value="CBS"/>
    <property type="match status" value="2"/>
</dbReference>
<evidence type="ECO:0000313" key="6">
    <source>
        <dbReference type="Proteomes" id="UP001279734"/>
    </source>
</evidence>
<dbReference type="PANTHER" id="PTHR13780:SF36">
    <property type="entry name" value="CBS DOMAIN-CONTAINING PROTEIN"/>
    <property type="match status" value="1"/>
</dbReference>
<evidence type="ECO:0000313" key="5">
    <source>
        <dbReference type="EMBL" id="GMH31480.1"/>
    </source>
</evidence>
<dbReference type="EMBL" id="BSYO01000040">
    <property type="protein sequence ID" value="GMH31480.1"/>
    <property type="molecule type" value="Genomic_DNA"/>
</dbReference>
<name>A0AAD3TL02_NEPGR</name>
<reference evidence="5" key="1">
    <citation type="submission" date="2023-05" db="EMBL/GenBank/DDBJ databases">
        <title>Nepenthes gracilis genome sequencing.</title>
        <authorList>
            <person name="Fukushima K."/>
        </authorList>
    </citation>
    <scope>NUCLEOTIDE SEQUENCE</scope>
    <source>
        <strain evidence="5">SING2019-196</strain>
    </source>
</reference>
<dbReference type="InterPro" id="IPR000644">
    <property type="entry name" value="CBS_dom"/>
</dbReference>
<dbReference type="AlphaFoldDB" id="A0AAD3TL02"/>